<dbReference type="GeneID" id="6083812"/>
<feature type="compositionally biased region" description="Low complexity" evidence="1">
    <location>
        <begin position="458"/>
        <end position="469"/>
    </location>
</feature>
<name>B0DW55_LACBS</name>
<dbReference type="HOGENOM" id="CLU_031395_1_0_1"/>
<dbReference type="AlphaFoldDB" id="B0DW55"/>
<proteinExistence type="predicted"/>
<protein>
    <submittedName>
        <fullName evidence="3">Predicted protein</fullName>
    </submittedName>
</protein>
<feature type="region of interest" description="Disordered" evidence="1">
    <location>
        <begin position="582"/>
        <end position="607"/>
    </location>
</feature>
<dbReference type="GO" id="GO:0005634">
    <property type="term" value="C:nucleus"/>
    <property type="evidence" value="ECO:0007669"/>
    <property type="project" value="TreeGrafter"/>
</dbReference>
<feature type="compositionally biased region" description="Gly residues" evidence="1">
    <location>
        <begin position="594"/>
        <end position="607"/>
    </location>
</feature>
<keyword evidence="4" id="KW-1185">Reference proteome</keyword>
<feature type="region of interest" description="Disordered" evidence="1">
    <location>
        <begin position="362"/>
        <end position="403"/>
    </location>
</feature>
<gene>
    <name evidence="3" type="ORF">LACBIDRAFT_312433</name>
</gene>
<dbReference type="PANTHER" id="PTHR28083">
    <property type="entry name" value="GOOD FOR FULL DBP5 ACTIVITY PROTEIN 2"/>
    <property type="match status" value="1"/>
</dbReference>
<feature type="region of interest" description="Disordered" evidence="1">
    <location>
        <begin position="444"/>
        <end position="469"/>
    </location>
</feature>
<dbReference type="RefSeq" id="XP_001888214.1">
    <property type="nucleotide sequence ID" value="XM_001888179.1"/>
</dbReference>
<accession>B0DW55</accession>
<reference evidence="3 4" key="1">
    <citation type="journal article" date="2008" name="Nature">
        <title>The genome of Laccaria bicolor provides insights into mycorrhizal symbiosis.</title>
        <authorList>
            <person name="Martin F."/>
            <person name="Aerts A."/>
            <person name="Ahren D."/>
            <person name="Brun A."/>
            <person name="Danchin E.G.J."/>
            <person name="Duchaussoy F."/>
            <person name="Gibon J."/>
            <person name="Kohler A."/>
            <person name="Lindquist E."/>
            <person name="Pereda V."/>
            <person name="Salamov A."/>
            <person name="Shapiro H.J."/>
            <person name="Wuyts J."/>
            <person name="Blaudez D."/>
            <person name="Buee M."/>
            <person name="Brokstein P."/>
            <person name="Canbaeck B."/>
            <person name="Cohen D."/>
            <person name="Courty P.E."/>
            <person name="Coutinho P.M."/>
            <person name="Delaruelle C."/>
            <person name="Detter J.C."/>
            <person name="Deveau A."/>
            <person name="DiFazio S."/>
            <person name="Duplessis S."/>
            <person name="Fraissinet-Tachet L."/>
            <person name="Lucic E."/>
            <person name="Frey-Klett P."/>
            <person name="Fourrey C."/>
            <person name="Feussner I."/>
            <person name="Gay G."/>
            <person name="Grimwood J."/>
            <person name="Hoegger P.J."/>
            <person name="Jain P."/>
            <person name="Kilaru S."/>
            <person name="Labbe J."/>
            <person name="Lin Y.C."/>
            <person name="Legue V."/>
            <person name="Le Tacon F."/>
            <person name="Marmeisse R."/>
            <person name="Melayah D."/>
            <person name="Montanini B."/>
            <person name="Muratet M."/>
            <person name="Nehls U."/>
            <person name="Niculita-Hirzel H."/>
            <person name="Oudot-Le Secq M.P."/>
            <person name="Peter M."/>
            <person name="Quesneville H."/>
            <person name="Rajashekar B."/>
            <person name="Reich M."/>
            <person name="Rouhier N."/>
            <person name="Schmutz J."/>
            <person name="Yin T."/>
            <person name="Chalot M."/>
            <person name="Henrissat B."/>
            <person name="Kuees U."/>
            <person name="Lucas S."/>
            <person name="Van de Peer Y."/>
            <person name="Podila G.K."/>
            <person name="Polle A."/>
            <person name="Pukkila P.J."/>
            <person name="Richardson P.M."/>
            <person name="Rouze P."/>
            <person name="Sanders I.R."/>
            <person name="Stajich J.E."/>
            <person name="Tunlid A."/>
            <person name="Tuskan G."/>
            <person name="Grigoriev I.V."/>
        </authorList>
    </citation>
    <scope>NUCLEOTIDE SEQUENCE [LARGE SCALE GENOMIC DNA]</scope>
    <source>
        <strain evidence="4">S238N-H82 / ATCC MYA-4686</strain>
    </source>
</reference>
<evidence type="ECO:0000313" key="4">
    <source>
        <dbReference type="Proteomes" id="UP000001194"/>
    </source>
</evidence>
<dbReference type="InterPro" id="IPR012337">
    <property type="entry name" value="RNaseH-like_sf"/>
</dbReference>
<dbReference type="OrthoDB" id="5953249at2759"/>
<sequence>MASDFTLVDPKGWEYDLHSVYSAYMGYFQIYNVPWYERSWGHHFQSFEEFLAFSWPVIIVTDAWTGRAHIVTRLNSIGAFLKMIKTRYFPSSTPSPASPSTKLTRLLPSRFGETLPQAPNILQVTPFENTNRHLRNVSDYPSYKKLHSTLPAAVLAALKTRVRTGEPKAIQELWDRRDKTFLAIDFEWSERNQKSCLEWGYAAVRCGHLEAVGHWPPNPDTNYRKGHYIVAEYLDKVTNKHCPNHPWQYAFAESQVASKAKLPQIIQAVISSLASPESEMTPNTLVLVAHGISGDLRRLEEMKIKIPNNVLIIDTSVYERVLYKMGHRGLMADPKTGKPRDQGMTLSLENLLVSFTIPTLRASSPAPSLPSTGTGTEEQTPQTTTSTPPDGPPQIQTQQMQQTPQLAQLPIVLPQCTMHNAGNDAMLCLFALQKLLEPAGTRVPSVKKGRVGRPGAGQQQQQQQQLGNTPGMYVNGMGMNGMVPMNGMVAMNGMNGMAMNGMGMGMNMGMVPMPMLSPTLSPMMTGSPLMPVVPMSPGGSHHKRSGSGPYDLAGEFGQMGLGAGMGMTRAYTTGQFLTAGAAENGGEREKEKGGSWGRAVGAGRGRR</sequence>
<dbReference type="Proteomes" id="UP000001194">
    <property type="component" value="Unassembled WGS sequence"/>
</dbReference>
<dbReference type="SUPFAM" id="SSF53098">
    <property type="entry name" value="Ribonuclease H-like"/>
    <property type="match status" value="1"/>
</dbReference>
<evidence type="ECO:0000259" key="2">
    <source>
        <dbReference type="Pfam" id="PF21762"/>
    </source>
</evidence>
<dbReference type="EMBL" id="DS547142">
    <property type="protein sequence ID" value="EDR01172.1"/>
    <property type="molecule type" value="Genomic_DNA"/>
</dbReference>
<dbReference type="Pfam" id="PF21762">
    <property type="entry name" value="DEDDh_C"/>
    <property type="match status" value="1"/>
</dbReference>
<evidence type="ECO:0000313" key="3">
    <source>
        <dbReference type="EMBL" id="EDR01172.1"/>
    </source>
</evidence>
<evidence type="ECO:0000256" key="1">
    <source>
        <dbReference type="SAM" id="MobiDB-lite"/>
    </source>
</evidence>
<dbReference type="InterPro" id="IPR048519">
    <property type="entry name" value="Gfd2/YDR514C-like_C"/>
</dbReference>
<organism evidence="4">
    <name type="scientific">Laccaria bicolor (strain S238N-H82 / ATCC MYA-4686)</name>
    <name type="common">Bicoloured deceiver</name>
    <name type="synonym">Laccaria laccata var. bicolor</name>
    <dbReference type="NCBI Taxonomy" id="486041"/>
    <lineage>
        <taxon>Eukaryota</taxon>
        <taxon>Fungi</taxon>
        <taxon>Dikarya</taxon>
        <taxon>Basidiomycota</taxon>
        <taxon>Agaricomycotina</taxon>
        <taxon>Agaricomycetes</taxon>
        <taxon>Agaricomycetidae</taxon>
        <taxon>Agaricales</taxon>
        <taxon>Agaricineae</taxon>
        <taxon>Hydnangiaceae</taxon>
        <taxon>Laccaria</taxon>
    </lineage>
</organism>
<dbReference type="KEGG" id="lbc:LACBIDRAFT_312433"/>
<dbReference type="PANTHER" id="PTHR28083:SF1">
    <property type="entry name" value="GOOD FOR FULL DBP5 ACTIVITY PROTEIN 2"/>
    <property type="match status" value="1"/>
</dbReference>
<dbReference type="InterPro" id="IPR040151">
    <property type="entry name" value="Gfd2/YDR514C-like"/>
</dbReference>
<dbReference type="InParanoid" id="B0DW55"/>
<feature type="domain" description="Gfd2/YDR514C-like C-terminal" evidence="2">
    <location>
        <begin position="180"/>
        <end position="318"/>
    </location>
</feature>